<dbReference type="OrthoDB" id="6334212at2759"/>
<protein>
    <recommendedName>
        <fullName evidence="1">CHK kinase-like domain-containing protein</fullName>
    </recommendedName>
</protein>
<evidence type="ECO:0000259" key="1">
    <source>
        <dbReference type="SMART" id="SM00587"/>
    </source>
</evidence>
<dbReference type="SMART" id="SM00587">
    <property type="entry name" value="CHK"/>
    <property type="match status" value="1"/>
</dbReference>
<sequence length="319" mass="36526">MTEEGITVAEVELVLQRALQRDLKLLDFKLNTFSDKVGFMGDHNMLTVHYCDANGPGEFSFFLKLLPKGKYSRNIALKYGLFTKEKEMYEKLLPLMAKALGRRMPAADCYLIRDDGCMVLEDLSRMGYKLWDKYAFLGRRQAEAALKAVAALHAGSLAVEVGTDALMPRHADHCYEALIADSSSDNIVVRQWHFSSLKTCCSLLQKMQCYKSRVAGATDWDSVFEKLHRAWDCSALVTQGFSAKYRNVLSHGDLWVNNMLFKDELDHVEAVLVDFQTYRYAPPILDLLMLLHCATSREFRAQHQKELIELYFRELENLL</sequence>
<evidence type="ECO:0000313" key="2">
    <source>
        <dbReference type="EMBL" id="CAB3368315.1"/>
    </source>
</evidence>
<dbReference type="Gene3D" id="3.90.1200.10">
    <property type="match status" value="1"/>
</dbReference>
<evidence type="ECO:0000313" key="3">
    <source>
        <dbReference type="Proteomes" id="UP000494165"/>
    </source>
</evidence>
<dbReference type="Pfam" id="PF02958">
    <property type="entry name" value="EcKL"/>
    <property type="match status" value="1"/>
</dbReference>
<accession>A0A8S1CSN8</accession>
<proteinExistence type="predicted"/>
<feature type="domain" description="CHK kinase-like" evidence="1">
    <location>
        <begin position="118"/>
        <end position="319"/>
    </location>
</feature>
<dbReference type="InterPro" id="IPR004119">
    <property type="entry name" value="EcKL"/>
</dbReference>
<dbReference type="Proteomes" id="UP000494165">
    <property type="component" value="Unassembled WGS sequence"/>
</dbReference>
<dbReference type="SUPFAM" id="SSF56112">
    <property type="entry name" value="Protein kinase-like (PK-like)"/>
    <property type="match status" value="1"/>
</dbReference>
<dbReference type="InterPro" id="IPR011009">
    <property type="entry name" value="Kinase-like_dom_sf"/>
</dbReference>
<keyword evidence="3" id="KW-1185">Reference proteome</keyword>
<dbReference type="EMBL" id="CADEPI010000037">
    <property type="protein sequence ID" value="CAB3368315.1"/>
    <property type="molecule type" value="Genomic_DNA"/>
</dbReference>
<name>A0A8S1CSN8_9INSE</name>
<dbReference type="PANTHER" id="PTHR11012:SF48">
    <property type="entry name" value="CHK KINASE-LIKE DOMAIN-CONTAINING PROTEIN-RELATED"/>
    <property type="match status" value="1"/>
</dbReference>
<reference evidence="2 3" key="1">
    <citation type="submission" date="2020-04" db="EMBL/GenBank/DDBJ databases">
        <authorList>
            <person name="Alioto T."/>
            <person name="Alioto T."/>
            <person name="Gomez Garrido J."/>
        </authorList>
    </citation>
    <scope>NUCLEOTIDE SEQUENCE [LARGE SCALE GENOMIC DNA]</scope>
</reference>
<dbReference type="InterPro" id="IPR015897">
    <property type="entry name" value="CHK_kinase-like"/>
</dbReference>
<gene>
    <name evidence="2" type="ORF">CLODIP_2_CD06810</name>
</gene>
<comment type="caution">
    <text evidence="2">The sequence shown here is derived from an EMBL/GenBank/DDBJ whole genome shotgun (WGS) entry which is preliminary data.</text>
</comment>
<dbReference type="AlphaFoldDB" id="A0A8S1CSN8"/>
<dbReference type="PANTHER" id="PTHR11012">
    <property type="entry name" value="PROTEIN KINASE-LIKE DOMAIN-CONTAINING"/>
    <property type="match status" value="1"/>
</dbReference>
<organism evidence="2 3">
    <name type="scientific">Cloeon dipterum</name>
    <dbReference type="NCBI Taxonomy" id="197152"/>
    <lineage>
        <taxon>Eukaryota</taxon>
        <taxon>Metazoa</taxon>
        <taxon>Ecdysozoa</taxon>
        <taxon>Arthropoda</taxon>
        <taxon>Hexapoda</taxon>
        <taxon>Insecta</taxon>
        <taxon>Pterygota</taxon>
        <taxon>Palaeoptera</taxon>
        <taxon>Ephemeroptera</taxon>
        <taxon>Pisciforma</taxon>
        <taxon>Baetidae</taxon>
        <taxon>Cloeon</taxon>
    </lineage>
</organism>